<evidence type="ECO:0000256" key="2">
    <source>
        <dbReference type="ARBA" id="ARBA00023015"/>
    </source>
</evidence>
<dbReference type="Pfam" id="PF20772">
    <property type="entry name" value="TACO1_YebC_N"/>
    <property type="match status" value="1"/>
</dbReference>
<proteinExistence type="inferred from homology"/>
<keyword evidence="3 4" id="KW-0804">Transcription</keyword>
<dbReference type="PANTHER" id="PTHR12532">
    <property type="entry name" value="TRANSLATIONAL ACTIVATOR OF CYTOCHROME C OXIDASE 1"/>
    <property type="match status" value="1"/>
</dbReference>
<accession>A0A101GZ31</accession>
<dbReference type="FunFam" id="1.10.10.200:FF:000002">
    <property type="entry name" value="Probable transcriptional regulatory protein CLM62_37755"/>
    <property type="match status" value="1"/>
</dbReference>
<keyword evidence="4" id="KW-0963">Cytoplasm</keyword>
<evidence type="ECO:0000256" key="1">
    <source>
        <dbReference type="ARBA" id="ARBA00008724"/>
    </source>
</evidence>
<evidence type="ECO:0000259" key="5">
    <source>
        <dbReference type="Pfam" id="PF01709"/>
    </source>
</evidence>
<dbReference type="NCBIfam" id="NF001030">
    <property type="entry name" value="PRK00110.1"/>
    <property type="match status" value="1"/>
</dbReference>
<comment type="similarity">
    <text evidence="1 4">Belongs to the TACO1 family.</text>
</comment>
<dbReference type="GO" id="GO:0005829">
    <property type="term" value="C:cytosol"/>
    <property type="evidence" value="ECO:0007669"/>
    <property type="project" value="TreeGrafter"/>
</dbReference>
<reference evidence="8" key="1">
    <citation type="journal article" date="2015" name="MBio">
        <title>Genome-Resolved Metagenomic Analysis Reveals Roles for Candidate Phyla and Other Microbial Community Members in Biogeochemical Transformations in Oil Reservoirs.</title>
        <authorList>
            <person name="Hu P."/>
            <person name="Tom L."/>
            <person name="Singh A."/>
            <person name="Thomas B.C."/>
            <person name="Baker B.J."/>
            <person name="Piceno Y.M."/>
            <person name="Andersen G.L."/>
            <person name="Banfield J.F."/>
        </authorList>
    </citation>
    <scope>NUCLEOTIDE SEQUENCE [LARGE SCALE GENOMIC DNA]</scope>
</reference>
<dbReference type="Gene3D" id="1.10.10.200">
    <property type="match status" value="1"/>
</dbReference>
<dbReference type="EMBL" id="LGGI01000020">
    <property type="protein sequence ID" value="KUK67311.1"/>
    <property type="molecule type" value="Genomic_DNA"/>
</dbReference>
<dbReference type="InterPro" id="IPR017856">
    <property type="entry name" value="Integrase-like_N"/>
</dbReference>
<dbReference type="PANTHER" id="PTHR12532:SF0">
    <property type="entry name" value="TRANSLATIONAL ACTIVATOR OF CYTOCHROME C OXIDASE 1"/>
    <property type="match status" value="1"/>
</dbReference>
<dbReference type="HAMAP" id="MF_00693">
    <property type="entry name" value="Transcrip_reg_TACO1"/>
    <property type="match status" value="1"/>
</dbReference>
<dbReference type="Gene3D" id="3.30.70.980">
    <property type="match status" value="2"/>
</dbReference>
<dbReference type="InterPro" id="IPR026564">
    <property type="entry name" value="Transcrip_reg_TACO1-like_dom3"/>
</dbReference>
<evidence type="ECO:0000256" key="3">
    <source>
        <dbReference type="ARBA" id="ARBA00023163"/>
    </source>
</evidence>
<sequence>MSGHSKWSTIKHKKAILDAKKGKIFSKVSTQITHAAKEGGGDPDMNPSLRMYIDKAKEVGFPQDKIEKAIQKGAGEGSEGIIYDDSTYEGFGPFGIQIMVDTLTDNKNRTVAELRRIFEEIGGNMGEEGSVAWNFDLKGQIIIKCGHMEKAEKFGEGDKFVRDDPEKVMLNIMEIEGVLDIQETEVNDDPALEIYTDYRDWGKVRDEINKLGYVVKEAGIIKEAKTFKKLEGKELEKLREALEKLEDNDDVQEVWSNLKEI</sequence>
<name>A0A101GZ31_9BACT</name>
<dbReference type="InterPro" id="IPR029072">
    <property type="entry name" value="YebC-like"/>
</dbReference>
<comment type="caution">
    <text evidence="7">The sequence shown here is derived from an EMBL/GenBank/DDBJ whole genome shotgun (WGS) entry which is preliminary data.</text>
</comment>
<dbReference type="AlphaFoldDB" id="A0A101GZ31"/>
<evidence type="ECO:0000313" key="8">
    <source>
        <dbReference type="Proteomes" id="UP000053469"/>
    </source>
</evidence>
<organism evidence="7 8">
    <name type="scientific">candidate division WS6 bacterium 36_33</name>
    <dbReference type="NCBI Taxonomy" id="1641388"/>
    <lineage>
        <taxon>Bacteria</taxon>
        <taxon>Candidatus Dojkabacteria</taxon>
    </lineage>
</organism>
<dbReference type="Proteomes" id="UP000053469">
    <property type="component" value="Unassembled WGS sequence"/>
</dbReference>
<dbReference type="NCBIfam" id="NF009044">
    <property type="entry name" value="PRK12378.1"/>
    <property type="match status" value="1"/>
</dbReference>
<dbReference type="InterPro" id="IPR049083">
    <property type="entry name" value="TACO1_YebC_N"/>
</dbReference>
<feature type="domain" description="TACO1/YebC-like N-terminal" evidence="6">
    <location>
        <begin position="5"/>
        <end position="76"/>
    </location>
</feature>
<dbReference type="GO" id="GO:0006355">
    <property type="term" value="P:regulation of DNA-templated transcription"/>
    <property type="evidence" value="ECO:0007669"/>
    <property type="project" value="UniProtKB-UniRule"/>
</dbReference>
<evidence type="ECO:0000259" key="6">
    <source>
        <dbReference type="Pfam" id="PF20772"/>
    </source>
</evidence>
<dbReference type="InterPro" id="IPR048300">
    <property type="entry name" value="TACO1_YebC-like_2nd/3rd_dom"/>
</dbReference>
<dbReference type="SUPFAM" id="SSF75625">
    <property type="entry name" value="YebC-like"/>
    <property type="match status" value="1"/>
</dbReference>
<feature type="domain" description="TACO1/YebC-like second and third" evidence="5">
    <location>
        <begin position="83"/>
        <end position="258"/>
    </location>
</feature>
<dbReference type="GO" id="GO:0003677">
    <property type="term" value="F:DNA binding"/>
    <property type="evidence" value="ECO:0007669"/>
    <property type="project" value="UniProtKB-UniRule"/>
</dbReference>
<gene>
    <name evidence="7" type="ORF">XD87_0201</name>
</gene>
<evidence type="ECO:0000256" key="4">
    <source>
        <dbReference type="HAMAP-Rule" id="MF_00693"/>
    </source>
</evidence>
<dbReference type="Pfam" id="PF01709">
    <property type="entry name" value="Transcrip_reg"/>
    <property type="match status" value="1"/>
</dbReference>
<comment type="subcellular location">
    <subcellularLocation>
        <location evidence="4">Cytoplasm</location>
    </subcellularLocation>
</comment>
<dbReference type="NCBIfam" id="TIGR01033">
    <property type="entry name" value="YebC/PmpR family DNA-binding transcriptional regulator"/>
    <property type="match status" value="1"/>
</dbReference>
<protein>
    <recommendedName>
        <fullName evidence="4">Probable transcriptional regulatory protein XD87_0201</fullName>
    </recommendedName>
</protein>
<evidence type="ECO:0000313" key="7">
    <source>
        <dbReference type="EMBL" id="KUK67311.1"/>
    </source>
</evidence>
<keyword evidence="2 4" id="KW-0805">Transcription regulation</keyword>
<keyword evidence="4" id="KW-0238">DNA-binding</keyword>
<dbReference type="InterPro" id="IPR002876">
    <property type="entry name" value="Transcrip_reg_TACO1-like"/>
</dbReference>